<dbReference type="RefSeq" id="WP_376891923.1">
    <property type="nucleotide sequence ID" value="NZ_JBHULS010000001.1"/>
</dbReference>
<evidence type="ECO:0000256" key="4">
    <source>
        <dbReference type="ARBA" id="ARBA00022840"/>
    </source>
</evidence>
<dbReference type="InterPro" id="IPR003593">
    <property type="entry name" value="AAA+_ATPase"/>
</dbReference>
<dbReference type="InterPro" id="IPR027417">
    <property type="entry name" value="P-loop_NTPase"/>
</dbReference>
<evidence type="ECO:0000313" key="7">
    <source>
        <dbReference type="EMBL" id="MFD2550947.1"/>
    </source>
</evidence>
<name>A0ABW5KTM8_9FLAO</name>
<comment type="caution">
    <text evidence="7">The sequence shown here is derived from an EMBL/GenBank/DDBJ whole genome shotgun (WGS) entry which is preliminary data.</text>
</comment>
<dbReference type="CDD" id="cd03255">
    <property type="entry name" value="ABC_MJ0796_LolCDE_FtsE"/>
    <property type="match status" value="1"/>
</dbReference>
<evidence type="ECO:0000313" key="8">
    <source>
        <dbReference type="Proteomes" id="UP001597472"/>
    </source>
</evidence>
<dbReference type="PANTHER" id="PTHR42798">
    <property type="entry name" value="LIPOPROTEIN-RELEASING SYSTEM ATP-BINDING PROTEIN LOLD"/>
    <property type="match status" value="1"/>
</dbReference>
<keyword evidence="3" id="KW-0547">Nucleotide-binding</keyword>
<dbReference type="Gene3D" id="3.40.50.300">
    <property type="entry name" value="P-loop containing nucleotide triphosphate hydrolases"/>
    <property type="match status" value="1"/>
</dbReference>
<keyword evidence="4 7" id="KW-0067">ATP-binding</keyword>
<accession>A0ABW5KTM8</accession>
<keyword evidence="8" id="KW-1185">Reference proteome</keyword>
<dbReference type="PANTHER" id="PTHR42798:SF2">
    <property type="entry name" value="ABC TRANSPORTER ATP-BINDING PROTEIN MG467-RELATED"/>
    <property type="match status" value="1"/>
</dbReference>
<dbReference type="EMBL" id="JBHULS010000001">
    <property type="protein sequence ID" value="MFD2550947.1"/>
    <property type="molecule type" value="Genomic_DNA"/>
</dbReference>
<dbReference type="InterPro" id="IPR003439">
    <property type="entry name" value="ABC_transporter-like_ATP-bd"/>
</dbReference>
<dbReference type="PROSITE" id="PS00211">
    <property type="entry name" value="ABC_TRANSPORTER_1"/>
    <property type="match status" value="1"/>
</dbReference>
<dbReference type="InterPro" id="IPR017911">
    <property type="entry name" value="MacB-like_ATP-bd"/>
</dbReference>
<keyword evidence="2" id="KW-0813">Transport</keyword>
<protein>
    <submittedName>
        <fullName evidence="7">ABC transporter ATP-binding protein</fullName>
    </submittedName>
</protein>
<dbReference type="SMART" id="SM00382">
    <property type="entry name" value="AAA"/>
    <property type="match status" value="1"/>
</dbReference>
<dbReference type="PROSITE" id="PS50893">
    <property type="entry name" value="ABC_TRANSPORTER_2"/>
    <property type="match status" value="1"/>
</dbReference>
<proteinExistence type="inferred from homology"/>
<evidence type="ECO:0000256" key="2">
    <source>
        <dbReference type="ARBA" id="ARBA00022448"/>
    </source>
</evidence>
<reference evidence="8" key="1">
    <citation type="journal article" date="2019" name="Int. J. Syst. Evol. Microbiol.">
        <title>The Global Catalogue of Microorganisms (GCM) 10K type strain sequencing project: providing services to taxonomists for standard genome sequencing and annotation.</title>
        <authorList>
            <consortium name="The Broad Institute Genomics Platform"/>
            <consortium name="The Broad Institute Genome Sequencing Center for Infectious Disease"/>
            <person name="Wu L."/>
            <person name="Ma J."/>
        </authorList>
    </citation>
    <scope>NUCLEOTIDE SEQUENCE [LARGE SCALE GENOMIC DNA]</scope>
    <source>
        <strain evidence="8">KCTC 42587</strain>
    </source>
</reference>
<evidence type="ECO:0000256" key="3">
    <source>
        <dbReference type="ARBA" id="ARBA00022741"/>
    </source>
</evidence>
<dbReference type="InterPro" id="IPR017871">
    <property type="entry name" value="ABC_transporter-like_CS"/>
</dbReference>
<feature type="domain" description="ABC transporter" evidence="6">
    <location>
        <begin position="2"/>
        <end position="221"/>
    </location>
</feature>
<evidence type="ECO:0000256" key="1">
    <source>
        <dbReference type="ARBA" id="ARBA00005417"/>
    </source>
</evidence>
<organism evidence="7 8">
    <name type="scientific">Bizionia sediminis</name>
    <dbReference type="NCBI Taxonomy" id="1737064"/>
    <lineage>
        <taxon>Bacteria</taxon>
        <taxon>Pseudomonadati</taxon>
        <taxon>Bacteroidota</taxon>
        <taxon>Flavobacteriia</taxon>
        <taxon>Flavobacteriales</taxon>
        <taxon>Flavobacteriaceae</taxon>
        <taxon>Bizionia</taxon>
    </lineage>
</organism>
<gene>
    <name evidence="7" type="ORF">ACFSQP_03865</name>
</gene>
<evidence type="ECO:0000259" key="6">
    <source>
        <dbReference type="PROSITE" id="PS50893"/>
    </source>
</evidence>
<evidence type="ECO:0000256" key="5">
    <source>
        <dbReference type="ARBA" id="ARBA00022967"/>
    </source>
</evidence>
<dbReference type="Pfam" id="PF00005">
    <property type="entry name" value="ABC_tran"/>
    <property type="match status" value="1"/>
</dbReference>
<dbReference type="SUPFAM" id="SSF52540">
    <property type="entry name" value="P-loop containing nucleoside triphosphate hydrolases"/>
    <property type="match status" value="1"/>
</dbReference>
<sequence length="221" mass="24608">MILAKNIHKYYNDLHVLKGVNLNIQAGEIVSIVGASGAGKTTLLQILGTLDQPSKKDSFTFKINGTDVANLSERGLAKFRNEEIGFIFQFHQLLPEFTAMENVCLPAFIKKTPKAQAEKRATELLDFLGLKNRYHHKPNELSGGEQQRVAVARALINNPKILFADEPSGNLDSESAENLHQLFFKLRDEFGQTFVIVTHNSDLANMADRKLTMVDGQIVSN</sequence>
<dbReference type="Proteomes" id="UP001597472">
    <property type="component" value="Unassembled WGS sequence"/>
</dbReference>
<keyword evidence="5" id="KW-1278">Translocase</keyword>
<dbReference type="GO" id="GO:0005524">
    <property type="term" value="F:ATP binding"/>
    <property type="evidence" value="ECO:0007669"/>
    <property type="project" value="UniProtKB-KW"/>
</dbReference>
<comment type="similarity">
    <text evidence="1">Belongs to the ABC transporter superfamily.</text>
</comment>